<dbReference type="OrthoDB" id="1551288at2"/>
<dbReference type="Proteomes" id="UP000318431">
    <property type="component" value="Unassembled WGS sequence"/>
</dbReference>
<protein>
    <submittedName>
        <fullName evidence="2">Putative membrane protein</fullName>
    </submittedName>
</protein>
<evidence type="ECO:0000313" key="2">
    <source>
        <dbReference type="EMBL" id="TWI65303.1"/>
    </source>
</evidence>
<proteinExistence type="predicted"/>
<feature type="signal peptide" evidence="1">
    <location>
        <begin position="1"/>
        <end position="22"/>
    </location>
</feature>
<dbReference type="RefSeq" id="WP_145649587.1">
    <property type="nucleotide sequence ID" value="NZ_VLLB01000004.1"/>
</dbReference>
<feature type="chain" id="PRO_5021989954" evidence="1">
    <location>
        <begin position="23"/>
        <end position="94"/>
    </location>
</feature>
<keyword evidence="1" id="KW-0732">Signal</keyword>
<dbReference type="Pfam" id="PF10048">
    <property type="entry name" value="DUF2282"/>
    <property type="match status" value="1"/>
</dbReference>
<comment type="caution">
    <text evidence="2">The sequence shown here is derived from an EMBL/GenBank/DDBJ whole genome shotgun (WGS) entry which is preliminary data.</text>
</comment>
<name>A0A562R8U1_9BURK</name>
<dbReference type="PROSITE" id="PS51257">
    <property type="entry name" value="PROKAR_LIPOPROTEIN"/>
    <property type="match status" value="1"/>
</dbReference>
<evidence type="ECO:0000313" key="3">
    <source>
        <dbReference type="Proteomes" id="UP000318431"/>
    </source>
</evidence>
<keyword evidence="3" id="KW-1185">Reference proteome</keyword>
<accession>A0A562R8U1</accession>
<sequence length="94" mass="9228">MNKHAMLAAALATACAAGTAHADMGGGADKEKCYGAAKAGQNDCASSDGAHGCASMAKADNLPTEWKWVAKGTCEKVGGKTAPAPATPDAPPAK</sequence>
<evidence type="ECO:0000256" key="1">
    <source>
        <dbReference type="SAM" id="SignalP"/>
    </source>
</evidence>
<dbReference type="InterPro" id="IPR018740">
    <property type="entry name" value="DUF2282_membr"/>
</dbReference>
<dbReference type="AlphaFoldDB" id="A0A562R8U1"/>
<gene>
    <name evidence="2" type="ORF">IP91_02711</name>
</gene>
<organism evidence="2 3">
    <name type="scientific">Pseudoduganella lurida</name>
    <dbReference type="NCBI Taxonomy" id="1036180"/>
    <lineage>
        <taxon>Bacteria</taxon>
        <taxon>Pseudomonadati</taxon>
        <taxon>Pseudomonadota</taxon>
        <taxon>Betaproteobacteria</taxon>
        <taxon>Burkholderiales</taxon>
        <taxon>Oxalobacteraceae</taxon>
        <taxon>Telluria group</taxon>
        <taxon>Pseudoduganella</taxon>
    </lineage>
</organism>
<dbReference type="EMBL" id="VLLB01000004">
    <property type="protein sequence ID" value="TWI65303.1"/>
    <property type="molecule type" value="Genomic_DNA"/>
</dbReference>
<reference evidence="2 3" key="1">
    <citation type="journal article" date="2015" name="Stand. Genomic Sci.">
        <title>Genomic Encyclopedia of Bacterial and Archaeal Type Strains, Phase III: the genomes of soil and plant-associated and newly described type strains.</title>
        <authorList>
            <person name="Whitman W.B."/>
            <person name="Woyke T."/>
            <person name="Klenk H.P."/>
            <person name="Zhou Y."/>
            <person name="Lilburn T.G."/>
            <person name="Beck B.J."/>
            <person name="De Vos P."/>
            <person name="Vandamme P."/>
            <person name="Eisen J.A."/>
            <person name="Garrity G."/>
            <person name="Hugenholtz P."/>
            <person name="Kyrpides N.C."/>
        </authorList>
    </citation>
    <scope>NUCLEOTIDE SEQUENCE [LARGE SCALE GENOMIC DNA]</scope>
    <source>
        <strain evidence="2 3">CGMCC 1.10822</strain>
    </source>
</reference>